<keyword evidence="3 5" id="KW-0378">Hydrolase</keyword>
<dbReference type="Pfam" id="PF00082">
    <property type="entry name" value="Peptidase_S8"/>
    <property type="match status" value="1"/>
</dbReference>
<dbReference type="AlphaFoldDB" id="A0A0G0P3A4"/>
<dbReference type="InterPro" id="IPR022398">
    <property type="entry name" value="Peptidase_S8_His-AS"/>
</dbReference>
<dbReference type="PROSITE" id="PS00137">
    <property type="entry name" value="SUBTILASE_HIS"/>
    <property type="match status" value="1"/>
</dbReference>
<dbReference type="InterPro" id="IPR015500">
    <property type="entry name" value="Peptidase_S8_subtilisin-rel"/>
</dbReference>
<organism evidence="8 9">
    <name type="scientific">Candidatus Yanofskybacteria bacterium GW2011_GWD2_39_48</name>
    <dbReference type="NCBI Taxonomy" id="1619031"/>
    <lineage>
        <taxon>Bacteria</taxon>
        <taxon>Candidatus Yanofskyibacteriota</taxon>
    </lineage>
</organism>
<evidence type="ECO:0000256" key="2">
    <source>
        <dbReference type="ARBA" id="ARBA00022670"/>
    </source>
</evidence>
<protein>
    <submittedName>
        <fullName evidence="8">Thermostable serine protease</fullName>
    </submittedName>
</protein>
<sequence>MNIRKSWPLLAFIAMFLATSFAHASSEDTRYFIKSNASFWKKSLTVRQVFDNGFTSDLTDWQLRLTKIFGVEITPVKKLSILDDQLAIKGNIVKQLPTDKVPWGIKAVYGDSMLEKTFGGKGVNVAVLDTGVIKHKDLEGNIKECKDFSSAKPLVDGKCEDKNGHGTHIAGIIAANGGTDEDGIWGVAPEASVYVFKVCTNLGTCWADDVAIAIRTAVDDGAQIINISLGSDTESSLVTDAIKYAVDKNVLVVAAAGNDGSYPGSIDYPASYVDVVSVGAVDFNMSVPDWAARGLNEETKSFIRETRDIDFAAPGVNVESTWKDGGYVILSGTSTSAAHISGLAAKLWQKDDKNPMETTRLILKKFSQDILPAGDDNISGWGLPKLR</sequence>
<gene>
    <name evidence="8" type="ORF">UT53_C0040G0006</name>
</gene>
<dbReference type="PANTHER" id="PTHR43806">
    <property type="entry name" value="PEPTIDASE S8"/>
    <property type="match status" value="1"/>
</dbReference>
<dbReference type="InterPro" id="IPR036852">
    <property type="entry name" value="Peptidase_S8/S53_dom_sf"/>
</dbReference>
<name>A0A0G0P3A4_9BACT</name>
<evidence type="ECO:0000259" key="7">
    <source>
        <dbReference type="Pfam" id="PF00082"/>
    </source>
</evidence>
<feature type="signal peptide" evidence="6">
    <location>
        <begin position="1"/>
        <end position="24"/>
    </location>
</feature>
<keyword evidence="4 5" id="KW-0720">Serine protease</keyword>
<evidence type="ECO:0000256" key="3">
    <source>
        <dbReference type="ARBA" id="ARBA00022801"/>
    </source>
</evidence>
<dbReference type="GO" id="GO:0006508">
    <property type="term" value="P:proteolysis"/>
    <property type="evidence" value="ECO:0007669"/>
    <property type="project" value="UniProtKB-KW"/>
</dbReference>
<keyword evidence="6" id="KW-0732">Signal</keyword>
<feature type="active site" description="Charge relay system" evidence="5">
    <location>
        <position position="129"/>
    </location>
</feature>
<reference evidence="8 9" key="1">
    <citation type="journal article" date="2015" name="Nature">
        <title>rRNA introns, odd ribosomes, and small enigmatic genomes across a large radiation of phyla.</title>
        <authorList>
            <person name="Brown C.T."/>
            <person name="Hug L.A."/>
            <person name="Thomas B.C."/>
            <person name="Sharon I."/>
            <person name="Castelle C.J."/>
            <person name="Singh A."/>
            <person name="Wilkins M.J."/>
            <person name="Williams K.H."/>
            <person name="Banfield J.F."/>
        </authorList>
    </citation>
    <scope>NUCLEOTIDE SEQUENCE [LARGE SCALE GENOMIC DNA]</scope>
</reference>
<dbReference type="EMBL" id="LBXD01000040">
    <property type="protein sequence ID" value="KKR22448.1"/>
    <property type="molecule type" value="Genomic_DNA"/>
</dbReference>
<dbReference type="PANTHER" id="PTHR43806:SF11">
    <property type="entry name" value="CEREVISIN-RELATED"/>
    <property type="match status" value="1"/>
</dbReference>
<comment type="caution">
    <text evidence="8">The sequence shown here is derived from an EMBL/GenBank/DDBJ whole genome shotgun (WGS) entry which is preliminary data.</text>
</comment>
<feature type="chain" id="PRO_5002533871" evidence="6">
    <location>
        <begin position="25"/>
        <end position="387"/>
    </location>
</feature>
<feature type="active site" description="Charge relay system" evidence="5">
    <location>
        <position position="334"/>
    </location>
</feature>
<dbReference type="PROSITE" id="PS51892">
    <property type="entry name" value="SUBTILASE"/>
    <property type="match status" value="1"/>
</dbReference>
<keyword evidence="2 5" id="KW-0645">Protease</keyword>
<dbReference type="SUPFAM" id="SSF52743">
    <property type="entry name" value="Subtilisin-like"/>
    <property type="match status" value="1"/>
</dbReference>
<evidence type="ECO:0000313" key="9">
    <source>
        <dbReference type="Proteomes" id="UP000034764"/>
    </source>
</evidence>
<evidence type="ECO:0000256" key="5">
    <source>
        <dbReference type="PROSITE-ProRule" id="PRU01240"/>
    </source>
</evidence>
<dbReference type="PRINTS" id="PR00723">
    <property type="entry name" value="SUBTILISIN"/>
</dbReference>
<dbReference type="InterPro" id="IPR023827">
    <property type="entry name" value="Peptidase_S8_Asp-AS"/>
</dbReference>
<dbReference type="PROSITE" id="PS00136">
    <property type="entry name" value="SUBTILASE_ASP"/>
    <property type="match status" value="1"/>
</dbReference>
<feature type="domain" description="Peptidase S8/S53" evidence="7">
    <location>
        <begin position="120"/>
        <end position="382"/>
    </location>
</feature>
<dbReference type="GO" id="GO:0004252">
    <property type="term" value="F:serine-type endopeptidase activity"/>
    <property type="evidence" value="ECO:0007669"/>
    <property type="project" value="UniProtKB-UniRule"/>
</dbReference>
<proteinExistence type="inferred from homology"/>
<evidence type="ECO:0000313" key="8">
    <source>
        <dbReference type="EMBL" id="KKR22448.1"/>
    </source>
</evidence>
<comment type="similarity">
    <text evidence="1 5">Belongs to the peptidase S8 family.</text>
</comment>
<feature type="active site" description="Charge relay system" evidence="5">
    <location>
        <position position="165"/>
    </location>
</feature>
<evidence type="ECO:0000256" key="1">
    <source>
        <dbReference type="ARBA" id="ARBA00011073"/>
    </source>
</evidence>
<evidence type="ECO:0000256" key="6">
    <source>
        <dbReference type="SAM" id="SignalP"/>
    </source>
</evidence>
<dbReference type="InterPro" id="IPR050131">
    <property type="entry name" value="Peptidase_S8_subtilisin-like"/>
</dbReference>
<accession>A0A0G0P3A4</accession>
<dbReference type="InterPro" id="IPR000209">
    <property type="entry name" value="Peptidase_S8/S53_dom"/>
</dbReference>
<dbReference type="Proteomes" id="UP000034764">
    <property type="component" value="Unassembled WGS sequence"/>
</dbReference>
<evidence type="ECO:0000256" key="4">
    <source>
        <dbReference type="ARBA" id="ARBA00022825"/>
    </source>
</evidence>
<dbReference type="Gene3D" id="3.40.50.200">
    <property type="entry name" value="Peptidase S8/S53 domain"/>
    <property type="match status" value="1"/>
</dbReference>